<dbReference type="PANTHER" id="PTHR48083">
    <property type="entry name" value="MEDIUM-CHAIN SPECIFIC ACYL-COA DEHYDROGENASE, MITOCHONDRIAL-RELATED"/>
    <property type="match status" value="1"/>
</dbReference>
<comment type="caution">
    <text evidence="3">The sequence shown here is derived from an EMBL/GenBank/DDBJ whole genome shotgun (WGS) entry which is preliminary data.</text>
</comment>
<gene>
    <name evidence="3" type="ORF">A6D6_00843</name>
</gene>
<dbReference type="RefSeq" id="WP_159660035.1">
    <property type="nucleotide sequence ID" value="NZ_AQPF01000004.1"/>
</dbReference>
<evidence type="ECO:0000313" key="3">
    <source>
        <dbReference type="EMBL" id="KAF0807291.1"/>
    </source>
</evidence>
<name>A0ABQ6YBQ2_9GAMM</name>
<evidence type="ECO:0000256" key="1">
    <source>
        <dbReference type="ARBA" id="ARBA00023002"/>
    </source>
</evidence>
<dbReference type="InterPro" id="IPR046373">
    <property type="entry name" value="Acyl-CoA_Oxase/DH_mid-dom_sf"/>
</dbReference>
<evidence type="ECO:0000313" key="4">
    <source>
        <dbReference type="Proteomes" id="UP000771797"/>
    </source>
</evidence>
<organism evidence="3 4">
    <name type="scientific">Alcanivorax xiamenensis</name>
    <dbReference type="NCBI Taxonomy" id="1177156"/>
    <lineage>
        <taxon>Bacteria</taxon>
        <taxon>Pseudomonadati</taxon>
        <taxon>Pseudomonadota</taxon>
        <taxon>Gammaproteobacteria</taxon>
        <taxon>Oceanospirillales</taxon>
        <taxon>Alcanivoracaceae</taxon>
        <taxon>Alcanivorax</taxon>
    </lineage>
</organism>
<dbReference type="Gene3D" id="2.40.110.10">
    <property type="entry name" value="Butyryl-CoA Dehydrogenase, subunit A, domain 2"/>
    <property type="match status" value="1"/>
</dbReference>
<dbReference type="Pfam" id="PF02770">
    <property type="entry name" value="Acyl-CoA_dh_M"/>
    <property type="match status" value="1"/>
</dbReference>
<dbReference type="SUPFAM" id="SSF56645">
    <property type="entry name" value="Acyl-CoA dehydrogenase NM domain-like"/>
    <property type="match status" value="1"/>
</dbReference>
<keyword evidence="4" id="KW-1185">Reference proteome</keyword>
<reference evidence="3 4" key="1">
    <citation type="submission" date="2012-09" db="EMBL/GenBank/DDBJ databases">
        <title>Genome Sequence of alkane-degrading Bacterium Alcanivorax sp. 6-D-6.</title>
        <authorList>
            <person name="Lai Q."/>
            <person name="Shao Z."/>
        </authorList>
    </citation>
    <scope>NUCLEOTIDE SEQUENCE [LARGE SCALE GENOMIC DNA]</scope>
    <source>
        <strain evidence="3 4">6-D-6</strain>
    </source>
</reference>
<dbReference type="InterPro" id="IPR006091">
    <property type="entry name" value="Acyl-CoA_Oxase/DH_mid-dom"/>
</dbReference>
<evidence type="ECO:0000259" key="2">
    <source>
        <dbReference type="Pfam" id="PF02770"/>
    </source>
</evidence>
<proteinExistence type="predicted"/>
<dbReference type="InterPro" id="IPR009100">
    <property type="entry name" value="AcylCoA_DH/oxidase_NM_dom_sf"/>
</dbReference>
<keyword evidence="1" id="KW-0560">Oxidoreductase</keyword>
<accession>A0ABQ6YBQ2</accession>
<dbReference type="PANTHER" id="PTHR48083:SF2">
    <property type="entry name" value="MEDIUM-CHAIN SPECIFIC ACYL-COA DEHYDROGENASE, MITOCHONDRIAL"/>
    <property type="match status" value="1"/>
</dbReference>
<protein>
    <recommendedName>
        <fullName evidence="2">Acyl-CoA oxidase/dehydrogenase middle domain-containing protein</fullName>
    </recommendedName>
</protein>
<dbReference type="InterPro" id="IPR050741">
    <property type="entry name" value="Acyl-CoA_dehydrogenase"/>
</dbReference>
<feature type="domain" description="Acyl-CoA oxidase/dehydrogenase middle" evidence="2">
    <location>
        <begin position="91"/>
        <end position="186"/>
    </location>
</feature>
<sequence length="328" mass="35825">MSDQSDFMDALRFALSSRAEVDALETAEDWAPEWRAQAAEGLSPVALAVSGGFLSDRLAWAFAGGYQSALRRLLSPFRPQLLENERVMALCATESSGNRPRDIRTQVTDNGDGTVTVSGEKSWTTLGPVADVLLVVARVNGHEPEARPELKVVAVPASSEGIYFSEKTPLEFVPEVPHQAAAFDNVRVPRAAVLSGDGYSDYVKPFRTVEDTFIAIATHAYLLREARYRGWPDPLIEALAANLFSLGSLASVDASSPATHVALAGLLGQGQALYGRVTDQWRGSDNGDPALRRWLRDQPLFQIASKPRELRVQRAWEQLATLPEPRLS</sequence>
<dbReference type="EMBL" id="AQPF01000004">
    <property type="protein sequence ID" value="KAF0807291.1"/>
    <property type="molecule type" value="Genomic_DNA"/>
</dbReference>
<dbReference type="Proteomes" id="UP000771797">
    <property type="component" value="Unassembled WGS sequence"/>
</dbReference>